<sequence>MALPSLWVCLYLLFAAFVDAENRFRRPPGPGLAYDYRDNNAYTIGDIIDIHWDMEYDSARLILWQESVGGGSTLDYIDVAKRRKACNLGRPPMADIDCPAVASTSAKSINWEVSIKDFPNPKLSNLYFFELLGPGKEPANWGVTCHYFNITEAQVIPQPSNTSAAAPLPTTKNQGLSSGAAAGIAVGVSFAAVLGMGIIGWLLWRRRQARKTPIAQAEKKHSLDGSQQQQYHYAQAPGWQPELPVEGHSLYEISASSMNVRHEMASHQGIGQAGVGDDRPKAFADMR</sequence>
<evidence type="ECO:0000313" key="5">
    <source>
        <dbReference type="Proteomes" id="UP001239213"/>
    </source>
</evidence>
<comment type="caution">
    <text evidence="4">The sequence shown here is derived from an EMBL/GenBank/DDBJ whole genome shotgun (WGS) entry which is preliminary data.</text>
</comment>
<gene>
    <name evidence="4" type="ORF">CCUS01_12364</name>
</gene>
<feature type="signal peptide" evidence="3">
    <location>
        <begin position="1"/>
        <end position="20"/>
    </location>
</feature>
<feature type="compositionally biased region" description="Basic and acidic residues" evidence="1">
    <location>
        <begin position="276"/>
        <end position="287"/>
    </location>
</feature>
<keyword evidence="3" id="KW-0732">Signal</keyword>
<feature type="region of interest" description="Disordered" evidence="1">
    <location>
        <begin position="265"/>
        <end position="287"/>
    </location>
</feature>
<proteinExistence type="predicted"/>
<evidence type="ECO:0000256" key="3">
    <source>
        <dbReference type="SAM" id="SignalP"/>
    </source>
</evidence>
<keyword evidence="2" id="KW-1133">Transmembrane helix</keyword>
<evidence type="ECO:0000313" key="4">
    <source>
        <dbReference type="EMBL" id="KAK1446498.1"/>
    </source>
</evidence>
<evidence type="ECO:0000256" key="2">
    <source>
        <dbReference type="SAM" id="Phobius"/>
    </source>
</evidence>
<protein>
    <submittedName>
        <fullName evidence="4">Uncharacterized protein</fullName>
    </submittedName>
</protein>
<accession>A0AAI9TXI5</accession>
<keyword evidence="2" id="KW-0812">Transmembrane</keyword>
<feature type="region of interest" description="Disordered" evidence="1">
    <location>
        <begin position="215"/>
        <end position="234"/>
    </location>
</feature>
<keyword evidence="2" id="KW-0472">Membrane</keyword>
<organism evidence="4 5">
    <name type="scientific">Colletotrichum cuscutae</name>
    <dbReference type="NCBI Taxonomy" id="1209917"/>
    <lineage>
        <taxon>Eukaryota</taxon>
        <taxon>Fungi</taxon>
        <taxon>Dikarya</taxon>
        <taxon>Ascomycota</taxon>
        <taxon>Pezizomycotina</taxon>
        <taxon>Sordariomycetes</taxon>
        <taxon>Hypocreomycetidae</taxon>
        <taxon>Glomerellales</taxon>
        <taxon>Glomerellaceae</taxon>
        <taxon>Colletotrichum</taxon>
        <taxon>Colletotrichum acutatum species complex</taxon>
    </lineage>
</organism>
<name>A0AAI9TXI5_9PEZI</name>
<keyword evidence="5" id="KW-1185">Reference proteome</keyword>
<dbReference type="EMBL" id="MPDP01000319">
    <property type="protein sequence ID" value="KAK1446498.1"/>
    <property type="molecule type" value="Genomic_DNA"/>
</dbReference>
<reference evidence="4" key="1">
    <citation type="submission" date="2016-11" db="EMBL/GenBank/DDBJ databases">
        <title>The genome sequence of Colletotrichum cuscutae.</title>
        <authorList>
            <person name="Baroncelli R."/>
        </authorList>
    </citation>
    <scope>NUCLEOTIDE SEQUENCE</scope>
    <source>
        <strain evidence="4">IMI 304802</strain>
    </source>
</reference>
<evidence type="ECO:0000256" key="1">
    <source>
        <dbReference type="SAM" id="MobiDB-lite"/>
    </source>
</evidence>
<dbReference type="AlphaFoldDB" id="A0AAI9TXI5"/>
<feature type="transmembrane region" description="Helical" evidence="2">
    <location>
        <begin position="180"/>
        <end position="204"/>
    </location>
</feature>
<dbReference type="Proteomes" id="UP001239213">
    <property type="component" value="Unassembled WGS sequence"/>
</dbReference>
<feature type="chain" id="PRO_5042542519" evidence="3">
    <location>
        <begin position="21"/>
        <end position="287"/>
    </location>
</feature>